<keyword evidence="3 5" id="KW-0697">Rotamase</keyword>
<proteinExistence type="predicted"/>
<evidence type="ECO:0000256" key="1">
    <source>
        <dbReference type="ARBA" id="ARBA00000971"/>
    </source>
</evidence>
<keyword evidence="4 5" id="KW-0413">Isomerase</keyword>
<evidence type="ECO:0000313" key="8">
    <source>
        <dbReference type="EMBL" id="SCV73765.1"/>
    </source>
</evidence>
<organism evidence="8 9">
    <name type="scientific">Microbotryum intermedium</name>
    <dbReference type="NCBI Taxonomy" id="269621"/>
    <lineage>
        <taxon>Eukaryota</taxon>
        <taxon>Fungi</taxon>
        <taxon>Dikarya</taxon>
        <taxon>Basidiomycota</taxon>
        <taxon>Pucciniomycotina</taxon>
        <taxon>Microbotryomycetes</taxon>
        <taxon>Microbotryales</taxon>
        <taxon>Microbotryaceae</taxon>
        <taxon>Microbotryum</taxon>
    </lineage>
</organism>
<dbReference type="EMBL" id="FMSP01000019">
    <property type="protein sequence ID" value="SCV73765.1"/>
    <property type="molecule type" value="Genomic_DNA"/>
</dbReference>
<dbReference type="InterPro" id="IPR046357">
    <property type="entry name" value="PPIase_dom_sf"/>
</dbReference>
<dbReference type="AlphaFoldDB" id="A0A238FKT2"/>
<name>A0A238FKT2_9BASI</name>
<dbReference type="EC" id="5.2.1.8" evidence="2 5"/>
<dbReference type="SUPFAM" id="SSF54534">
    <property type="entry name" value="FKBP-like"/>
    <property type="match status" value="1"/>
</dbReference>
<evidence type="ECO:0000256" key="5">
    <source>
        <dbReference type="PROSITE-ProRule" id="PRU00277"/>
    </source>
</evidence>
<comment type="catalytic activity">
    <reaction evidence="1 5">
        <text>[protein]-peptidylproline (omega=180) = [protein]-peptidylproline (omega=0)</text>
        <dbReference type="Rhea" id="RHEA:16237"/>
        <dbReference type="Rhea" id="RHEA-COMP:10747"/>
        <dbReference type="Rhea" id="RHEA-COMP:10748"/>
        <dbReference type="ChEBI" id="CHEBI:83833"/>
        <dbReference type="ChEBI" id="CHEBI:83834"/>
        <dbReference type="EC" id="5.2.1.8"/>
    </reaction>
</comment>
<dbReference type="InterPro" id="IPR044609">
    <property type="entry name" value="FKBP2/11"/>
</dbReference>
<dbReference type="STRING" id="269621.A0A238FKT2"/>
<dbReference type="Gene3D" id="3.10.50.40">
    <property type="match status" value="1"/>
</dbReference>
<gene>
    <name evidence="8" type="ORF">BQ2448_6195</name>
</gene>
<accession>A0A238FKT2</accession>
<dbReference type="PANTHER" id="PTHR45779:SF7">
    <property type="entry name" value="PEPTIDYLPROLYL ISOMERASE"/>
    <property type="match status" value="1"/>
</dbReference>
<dbReference type="Pfam" id="PF00254">
    <property type="entry name" value="FKBP_C"/>
    <property type="match status" value="1"/>
</dbReference>
<keyword evidence="9" id="KW-1185">Reference proteome</keyword>
<keyword evidence="6" id="KW-0732">Signal</keyword>
<feature type="domain" description="PPIase FKBP-type" evidence="7">
    <location>
        <begin position="60"/>
        <end position="148"/>
    </location>
</feature>
<dbReference type="OrthoDB" id="1902587at2759"/>
<dbReference type="InterPro" id="IPR001179">
    <property type="entry name" value="PPIase_FKBP_dom"/>
</dbReference>
<dbReference type="PROSITE" id="PS50059">
    <property type="entry name" value="FKBP_PPIASE"/>
    <property type="match status" value="1"/>
</dbReference>
<reference evidence="9" key="1">
    <citation type="submission" date="2016-09" db="EMBL/GenBank/DDBJ databases">
        <authorList>
            <person name="Jeantristanb JTB J.-T."/>
            <person name="Ricardo R."/>
        </authorList>
    </citation>
    <scope>NUCLEOTIDE SEQUENCE [LARGE SCALE GENOMIC DNA]</scope>
</reference>
<evidence type="ECO:0000256" key="6">
    <source>
        <dbReference type="SAM" id="SignalP"/>
    </source>
</evidence>
<dbReference type="GO" id="GO:0005783">
    <property type="term" value="C:endoplasmic reticulum"/>
    <property type="evidence" value="ECO:0007669"/>
    <property type="project" value="TreeGrafter"/>
</dbReference>
<dbReference type="GO" id="GO:0003755">
    <property type="term" value="F:peptidyl-prolyl cis-trans isomerase activity"/>
    <property type="evidence" value="ECO:0007669"/>
    <property type="project" value="UniProtKB-KW"/>
</dbReference>
<evidence type="ECO:0000256" key="4">
    <source>
        <dbReference type="ARBA" id="ARBA00023235"/>
    </source>
</evidence>
<sequence>MVRISNSAYLAMLTMGVGLLTYSASPAQATSSASGSTATEELKVDVLHRPSTCLIKSQNGDKLSMHYDGTLLDGTPFDSSRKRGQPFEFTLGKGQVIAGWDQGLTEMCPQEKRRLTIPSALAYGDRGAGGVIPPKATLIFEVELLAIKNRKPRKEEL</sequence>
<evidence type="ECO:0000313" key="9">
    <source>
        <dbReference type="Proteomes" id="UP000198372"/>
    </source>
</evidence>
<evidence type="ECO:0000256" key="3">
    <source>
        <dbReference type="ARBA" id="ARBA00023110"/>
    </source>
</evidence>
<feature type="signal peptide" evidence="6">
    <location>
        <begin position="1"/>
        <end position="29"/>
    </location>
</feature>
<evidence type="ECO:0000256" key="2">
    <source>
        <dbReference type="ARBA" id="ARBA00013194"/>
    </source>
</evidence>
<protein>
    <recommendedName>
        <fullName evidence="2 5">peptidylprolyl isomerase</fullName>
        <ecNumber evidence="2 5">5.2.1.8</ecNumber>
    </recommendedName>
</protein>
<dbReference type="FunFam" id="3.10.50.40:FF:000006">
    <property type="entry name" value="Peptidyl-prolyl cis-trans isomerase"/>
    <property type="match status" value="1"/>
</dbReference>
<evidence type="ECO:0000259" key="7">
    <source>
        <dbReference type="PROSITE" id="PS50059"/>
    </source>
</evidence>
<dbReference type="PANTHER" id="PTHR45779">
    <property type="entry name" value="PEPTIDYLPROLYL ISOMERASE"/>
    <property type="match status" value="1"/>
</dbReference>
<feature type="chain" id="PRO_5011991683" description="peptidylprolyl isomerase" evidence="6">
    <location>
        <begin position="30"/>
        <end position="157"/>
    </location>
</feature>
<dbReference type="Proteomes" id="UP000198372">
    <property type="component" value="Unassembled WGS sequence"/>
</dbReference>